<evidence type="ECO:0000256" key="3">
    <source>
        <dbReference type="ARBA" id="ARBA00022552"/>
    </source>
</evidence>
<dbReference type="CDD" id="cd21153">
    <property type="entry name" value="PUA_RlmI"/>
    <property type="match status" value="1"/>
</dbReference>
<dbReference type="InterPro" id="IPR041532">
    <property type="entry name" value="RlmI-like_PUA"/>
</dbReference>
<dbReference type="SUPFAM" id="SSF53335">
    <property type="entry name" value="S-adenosyl-L-methionine-dependent methyltransferases"/>
    <property type="match status" value="1"/>
</dbReference>
<dbReference type="EMBL" id="BDUF01000101">
    <property type="protein sequence ID" value="GAX91539.1"/>
    <property type="molecule type" value="Genomic_DNA"/>
</dbReference>
<evidence type="ECO:0000256" key="6">
    <source>
        <dbReference type="ARBA" id="ARBA00022691"/>
    </source>
</evidence>
<dbReference type="Pfam" id="PF17785">
    <property type="entry name" value="PUA_3"/>
    <property type="match status" value="1"/>
</dbReference>
<evidence type="ECO:0000256" key="5">
    <source>
        <dbReference type="ARBA" id="ARBA00022679"/>
    </source>
</evidence>
<evidence type="ECO:0000313" key="10">
    <source>
        <dbReference type="EMBL" id="GAX91539.1"/>
    </source>
</evidence>
<feature type="domain" description="PUA" evidence="9">
    <location>
        <begin position="2"/>
        <end position="87"/>
    </location>
</feature>
<dbReference type="Gene3D" id="2.30.130.10">
    <property type="entry name" value="PUA domain"/>
    <property type="match status" value="1"/>
</dbReference>
<dbReference type="Proteomes" id="UP000217785">
    <property type="component" value="Unassembled WGS sequence"/>
</dbReference>
<dbReference type="OrthoDB" id="9805492at2"/>
<keyword evidence="2" id="KW-0963">Cytoplasm</keyword>
<dbReference type="PANTHER" id="PTHR42873:SF1">
    <property type="entry name" value="S-ADENOSYLMETHIONINE-DEPENDENT METHYLTRANSFERASE DOMAIN-CONTAINING PROTEIN"/>
    <property type="match status" value="1"/>
</dbReference>
<dbReference type="InterPro" id="IPR002478">
    <property type="entry name" value="PUA"/>
</dbReference>
<dbReference type="GO" id="GO:0003723">
    <property type="term" value="F:RNA binding"/>
    <property type="evidence" value="ECO:0007669"/>
    <property type="project" value="UniProtKB-KW"/>
</dbReference>
<dbReference type="Pfam" id="PF03602">
    <property type="entry name" value="Cons_hypoth95"/>
    <property type="match status" value="1"/>
</dbReference>
<dbReference type="CDD" id="cd02440">
    <property type="entry name" value="AdoMet_MTases"/>
    <property type="match status" value="1"/>
</dbReference>
<protein>
    <submittedName>
        <fullName evidence="10">SAM-dependent methyltransferase</fullName>
    </submittedName>
</protein>
<keyword evidence="6" id="KW-0949">S-adenosyl-L-methionine</keyword>
<dbReference type="GO" id="GO:0032259">
    <property type="term" value="P:methylation"/>
    <property type="evidence" value="ECO:0007669"/>
    <property type="project" value="UniProtKB-KW"/>
</dbReference>
<dbReference type="SMART" id="SM00359">
    <property type="entry name" value="PUA"/>
    <property type="match status" value="1"/>
</dbReference>
<keyword evidence="4 10" id="KW-0489">Methyltransferase</keyword>
<dbReference type="SUPFAM" id="SSF88697">
    <property type="entry name" value="PUA domain-like"/>
    <property type="match status" value="1"/>
</dbReference>
<reference evidence="11" key="1">
    <citation type="submission" date="2017-07" db="EMBL/GenBank/DDBJ databases">
        <title>Draft genome sequence of Effusibacillus lacus strain skLN1.</title>
        <authorList>
            <person name="Watanabe M."/>
            <person name="Kojima H."/>
            <person name="Fukui M."/>
        </authorList>
    </citation>
    <scope>NUCLEOTIDE SEQUENCE [LARGE SCALE GENOMIC DNA]</scope>
    <source>
        <strain evidence="11">skLN1</strain>
    </source>
</reference>
<dbReference type="RefSeq" id="WP_096183448.1">
    <property type="nucleotide sequence ID" value="NZ_BDUF01000101.1"/>
</dbReference>
<dbReference type="Gene3D" id="3.40.50.150">
    <property type="entry name" value="Vaccinia Virus protein VP39"/>
    <property type="match status" value="1"/>
</dbReference>
<proteinExistence type="inferred from homology"/>
<evidence type="ECO:0000313" key="11">
    <source>
        <dbReference type="Proteomes" id="UP000217785"/>
    </source>
</evidence>
<evidence type="ECO:0000256" key="4">
    <source>
        <dbReference type="ARBA" id="ARBA00022603"/>
    </source>
</evidence>
<evidence type="ECO:0000256" key="2">
    <source>
        <dbReference type="ARBA" id="ARBA00022490"/>
    </source>
</evidence>
<dbReference type="InterPro" id="IPR029063">
    <property type="entry name" value="SAM-dependent_MTases_sf"/>
</dbReference>
<dbReference type="PROSITE" id="PS50890">
    <property type="entry name" value="PUA"/>
    <property type="match status" value="1"/>
</dbReference>
<evidence type="ECO:0000259" key="9">
    <source>
        <dbReference type="SMART" id="SM00359"/>
    </source>
</evidence>
<sequence>MAKVFLKRNRKKRLKQGHPWVFQSEIERVEGDARPGDIVEIVNHSGHFLAKGSFNPNSQIAVRVWTYNPQEEIDKLFFEKRVREAWEYRRRLLEDTNACRLIYGEADFLPGVVVDKFADVLVIQILSLGMEVRREQLIQALVKVMEPKGIYERSDVPVRELEGLEQRTGPVWGETPGEVEIVENGLRYVVDIVEGQKTGFFFDQRENRAAIAPLMTGWGAGHGIALQPTEEVDEQGKIVFRPVDRRGKIIKNPFWDGADVLECFSHTGSFALNACKHGARKVTCLDISELAIETAKRNVTMNGFLHRVQFVVANAFDYLREQVRLGSQWDVVILDPPAFAKTKGAVEGACRGYKDINLNGMKLVRDGGFLVTASCSYHMKPELFREVIQDAAMDAKKILRLVHWSGAGKDHPEILGVEEGHYLKFAIFEVRSRA</sequence>
<evidence type="ECO:0000256" key="1">
    <source>
        <dbReference type="ARBA" id="ARBA00004496"/>
    </source>
</evidence>
<dbReference type="GO" id="GO:0006364">
    <property type="term" value="P:rRNA processing"/>
    <property type="evidence" value="ECO:0007669"/>
    <property type="project" value="UniProtKB-KW"/>
</dbReference>
<accession>A0A292YRJ3</accession>
<evidence type="ECO:0000256" key="7">
    <source>
        <dbReference type="ARBA" id="ARBA00022884"/>
    </source>
</evidence>
<dbReference type="PANTHER" id="PTHR42873">
    <property type="entry name" value="RIBOSOMAL RNA LARGE SUBUNIT METHYLTRANSFERASE"/>
    <property type="match status" value="1"/>
</dbReference>
<dbReference type="AlphaFoldDB" id="A0A292YRJ3"/>
<keyword evidence="7" id="KW-0694">RNA-binding</keyword>
<dbReference type="Gene3D" id="3.30.750.80">
    <property type="entry name" value="RNA methyltransferase domain (HRMD) like"/>
    <property type="match status" value="1"/>
</dbReference>
<evidence type="ECO:0000256" key="8">
    <source>
        <dbReference type="ARBA" id="ARBA00038091"/>
    </source>
</evidence>
<keyword evidence="5 10" id="KW-0808">Transferase</keyword>
<comment type="similarity">
    <text evidence="8">Belongs to the methyltransferase superfamily. RlmI family.</text>
</comment>
<comment type="caution">
    <text evidence="10">The sequence shown here is derived from an EMBL/GenBank/DDBJ whole genome shotgun (WGS) entry which is preliminary data.</text>
</comment>
<organism evidence="10 11">
    <name type="scientific">Effusibacillus lacus</name>
    <dbReference type="NCBI Taxonomy" id="1348429"/>
    <lineage>
        <taxon>Bacteria</taxon>
        <taxon>Bacillati</taxon>
        <taxon>Bacillota</taxon>
        <taxon>Bacilli</taxon>
        <taxon>Bacillales</taxon>
        <taxon>Alicyclobacillaceae</taxon>
        <taxon>Effusibacillus</taxon>
    </lineage>
</organism>
<keyword evidence="11" id="KW-1185">Reference proteome</keyword>
<dbReference type="InterPro" id="IPR015947">
    <property type="entry name" value="PUA-like_sf"/>
</dbReference>
<gene>
    <name evidence="10" type="ORF">EFBL_3229</name>
</gene>
<dbReference type="CDD" id="cd11572">
    <property type="entry name" value="RlmI_M_like"/>
    <property type="match status" value="1"/>
</dbReference>
<name>A0A292YRJ3_9BACL</name>
<comment type="subcellular location">
    <subcellularLocation>
        <location evidence="1">Cytoplasm</location>
    </subcellularLocation>
</comment>
<dbReference type="GO" id="GO:0008168">
    <property type="term" value="F:methyltransferase activity"/>
    <property type="evidence" value="ECO:0007669"/>
    <property type="project" value="UniProtKB-KW"/>
</dbReference>
<dbReference type="GO" id="GO:0005737">
    <property type="term" value="C:cytoplasm"/>
    <property type="evidence" value="ECO:0007669"/>
    <property type="project" value="UniProtKB-SubCell"/>
</dbReference>
<dbReference type="InterPro" id="IPR036974">
    <property type="entry name" value="PUA_sf"/>
</dbReference>
<keyword evidence="3" id="KW-0698">rRNA processing</keyword>